<dbReference type="Pfam" id="PF13456">
    <property type="entry name" value="RVT_3"/>
    <property type="match status" value="1"/>
</dbReference>
<dbReference type="InterPro" id="IPR002156">
    <property type="entry name" value="RNaseH_domain"/>
</dbReference>
<proteinExistence type="predicted"/>
<reference evidence="3 4" key="1">
    <citation type="submission" date="2019-01" db="EMBL/GenBank/DDBJ databases">
        <title>Sequencing of cultivated peanut Arachis hypogaea provides insights into genome evolution and oil improvement.</title>
        <authorList>
            <person name="Chen X."/>
        </authorList>
    </citation>
    <scope>NUCLEOTIDE SEQUENCE [LARGE SCALE GENOMIC DNA]</scope>
    <source>
        <strain evidence="4">cv. Fuhuasheng</strain>
        <tissue evidence="3">Leaves</tissue>
    </source>
</reference>
<dbReference type="AlphaFoldDB" id="A0A445B2K9"/>
<dbReference type="InterPro" id="IPR053151">
    <property type="entry name" value="RNase_H-like"/>
</dbReference>
<dbReference type="PANTHER" id="PTHR47723:SF24">
    <property type="entry name" value="RNASE H TYPE-1 DOMAIN-CONTAINING PROTEIN"/>
    <property type="match status" value="1"/>
</dbReference>
<feature type="domain" description="RNase H type-1" evidence="2">
    <location>
        <begin position="406"/>
        <end position="526"/>
    </location>
</feature>
<evidence type="ECO:0000256" key="1">
    <source>
        <dbReference type="SAM" id="MobiDB-lite"/>
    </source>
</evidence>
<dbReference type="Proteomes" id="UP000289738">
    <property type="component" value="Chromosome A10"/>
</dbReference>
<feature type="compositionally biased region" description="Polar residues" evidence="1">
    <location>
        <begin position="569"/>
        <end position="578"/>
    </location>
</feature>
<dbReference type="Gene3D" id="3.30.420.10">
    <property type="entry name" value="Ribonuclease H-like superfamily/Ribonuclease H"/>
    <property type="match status" value="1"/>
</dbReference>
<dbReference type="GO" id="GO:0003676">
    <property type="term" value="F:nucleic acid binding"/>
    <property type="evidence" value="ECO:0007669"/>
    <property type="project" value="InterPro"/>
</dbReference>
<feature type="compositionally biased region" description="Basic and acidic residues" evidence="1">
    <location>
        <begin position="69"/>
        <end position="85"/>
    </location>
</feature>
<dbReference type="InterPro" id="IPR012337">
    <property type="entry name" value="RNaseH-like_sf"/>
</dbReference>
<evidence type="ECO:0000259" key="2">
    <source>
        <dbReference type="Pfam" id="PF13456"/>
    </source>
</evidence>
<accession>A0A445B2K9</accession>
<dbReference type="EMBL" id="SDMP01000010">
    <property type="protein sequence ID" value="RYR32886.1"/>
    <property type="molecule type" value="Genomic_DNA"/>
</dbReference>
<feature type="compositionally biased region" description="Basic and acidic residues" evidence="1">
    <location>
        <begin position="579"/>
        <end position="593"/>
    </location>
</feature>
<feature type="compositionally biased region" description="Basic and acidic residues" evidence="1">
    <location>
        <begin position="50"/>
        <end position="61"/>
    </location>
</feature>
<sequence length="711" mass="81687">MEREEVNSYKIEDWRMGPGKKGKETIGQELKRLMLARKLDKQECVARTEEKEKQELLKGETEENANGRLSKEDQMTEHKGEYQKTKPGDNIYYVELASDEDEEKEAEAQTDWETRLAKKLELNLNLKRKRETKQIPMLTYRERQEEQEDREPKKTKNNINSNGYFCVWQPNFPKAKETLAGAYDIDLKGSRFTWYSNPRNNIVTRERLDRNVVLKAASTISSDHCALILETQPKVRIKKEFRYEAFWTEHEECEEVIRRSWQQEDGNRNCWNQFIKKSGRCIRELTEWSRRKISGSEGGEGYNGSHNTRQSFNKLEFEGDMGEDLEITGTGEGCVCWCIWKAKNQYIFQQKKLNPQNTIIHSEQIATEYHNATKDLNKDIKAMADRNGEKRRITWRPPPRNKIKVNIDAAFQRETGIATTAAVFRDWQGKIITGASSKFKSISALAAEAQAYREALILTKNLQIRNCIIESDCLPLVQAIKARTPLAEADAIIRDILQLLEEAPDVGATWTPREGNTLAHQLAAMATVNQLQRQWTFTPPVQIMNIIRTEAGFAILQNNQRNRIQDNQVSSSTNLQGNQRDEGLPGRVERETWNSHATQGNRRLHNPVSTRQTKPTSRDTFNNTNSHNKGNEDSFHIGQMLSQHKCSNGHNAVENSANLGRAQRQQGELQRGGELAPDEDGTHTMIGERIEAGDITLDGPQQHRNFHREAL</sequence>
<dbReference type="CDD" id="cd06222">
    <property type="entry name" value="RNase_H_like"/>
    <property type="match status" value="1"/>
</dbReference>
<evidence type="ECO:0000313" key="4">
    <source>
        <dbReference type="Proteomes" id="UP000289738"/>
    </source>
</evidence>
<feature type="compositionally biased region" description="Polar residues" evidence="1">
    <location>
        <begin position="594"/>
        <end position="628"/>
    </location>
</feature>
<keyword evidence="4" id="KW-1185">Reference proteome</keyword>
<feature type="compositionally biased region" description="Low complexity" evidence="1">
    <location>
        <begin position="660"/>
        <end position="675"/>
    </location>
</feature>
<protein>
    <recommendedName>
        <fullName evidence="2">RNase H type-1 domain-containing protein</fullName>
    </recommendedName>
</protein>
<comment type="caution">
    <text evidence="3">The sequence shown here is derived from an EMBL/GenBank/DDBJ whole genome shotgun (WGS) entry which is preliminary data.</text>
</comment>
<dbReference type="InterPro" id="IPR036397">
    <property type="entry name" value="RNaseH_sf"/>
</dbReference>
<gene>
    <name evidence="3" type="ORF">Ahy_A10g047412</name>
</gene>
<organism evidence="3 4">
    <name type="scientific">Arachis hypogaea</name>
    <name type="common">Peanut</name>
    <dbReference type="NCBI Taxonomy" id="3818"/>
    <lineage>
        <taxon>Eukaryota</taxon>
        <taxon>Viridiplantae</taxon>
        <taxon>Streptophyta</taxon>
        <taxon>Embryophyta</taxon>
        <taxon>Tracheophyta</taxon>
        <taxon>Spermatophyta</taxon>
        <taxon>Magnoliopsida</taxon>
        <taxon>eudicotyledons</taxon>
        <taxon>Gunneridae</taxon>
        <taxon>Pentapetalae</taxon>
        <taxon>rosids</taxon>
        <taxon>fabids</taxon>
        <taxon>Fabales</taxon>
        <taxon>Fabaceae</taxon>
        <taxon>Papilionoideae</taxon>
        <taxon>50 kb inversion clade</taxon>
        <taxon>dalbergioids sensu lato</taxon>
        <taxon>Dalbergieae</taxon>
        <taxon>Pterocarpus clade</taxon>
        <taxon>Arachis</taxon>
    </lineage>
</organism>
<evidence type="ECO:0000313" key="3">
    <source>
        <dbReference type="EMBL" id="RYR32886.1"/>
    </source>
</evidence>
<feature type="region of interest" description="Disordered" evidence="1">
    <location>
        <begin position="565"/>
        <end position="634"/>
    </location>
</feature>
<dbReference type="STRING" id="3818.A0A445B2K9"/>
<feature type="region of interest" description="Disordered" evidence="1">
    <location>
        <begin position="50"/>
        <end position="85"/>
    </location>
</feature>
<dbReference type="InterPro" id="IPR044730">
    <property type="entry name" value="RNase_H-like_dom_plant"/>
</dbReference>
<dbReference type="GO" id="GO:0004523">
    <property type="term" value="F:RNA-DNA hybrid ribonuclease activity"/>
    <property type="evidence" value="ECO:0007669"/>
    <property type="project" value="InterPro"/>
</dbReference>
<dbReference type="SUPFAM" id="SSF53098">
    <property type="entry name" value="Ribonuclease H-like"/>
    <property type="match status" value="1"/>
</dbReference>
<feature type="region of interest" description="Disordered" evidence="1">
    <location>
        <begin position="660"/>
        <end position="681"/>
    </location>
</feature>
<name>A0A445B2K9_ARAHY</name>
<dbReference type="PANTHER" id="PTHR47723">
    <property type="entry name" value="OS05G0353850 PROTEIN"/>
    <property type="match status" value="1"/>
</dbReference>